<evidence type="ECO:0000256" key="2">
    <source>
        <dbReference type="ARBA" id="ARBA00008873"/>
    </source>
</evidence>
<feature type="region of interest" description="Disordered" evidence="8">
    <location>
        <begin position="1"/>
        <end position="27"/>
    </location>
</feature>
<dbReference type="Pfam" id="PF01545">
    <property type="entry name" value="Cation_efflux"/>
    <property type="match status" value="1"/>
</dbReference>
<evidence type="ECO:0000259" key="11">
    <source>
        <dbReference type="Pfam" id="PF16916"/>
    </source>
</evidence>
<comment type="subcellular location">
    <subcellularLocation>
        <location evidence="1">Membrane</location>
        <topology evidence="1">Multi-pass membrane protein</topology>
    </subcellularLocation>
</comment>
<dbReference type="Pfam" id="PF16916">
    <property type="entry name" value="ZT_dimer"/>
    <property type="match status" value="1"/>
</dbReference>
<feature type="transmembrane region" description="Helical" evidence="9">
    <location>
        <begin position="139"/>
        <end position="160"/>
    </location>
</feature>
<dbReference type="SUPFAM" id="SSF160240">
    <property type="entry name" value="Cation efflux protein cytoplasmic domain-like"/>
    <property type="match status" value="1"/>
</dbReference>
<dbReference type="AlphaFoldDB" id="A0A7T4JUJ1"/>
<dbReference type="GO" id="GO:0005886">
    <property type="term" value="C:plasma membrane"/>
    <property type="evidence" value="ECO:0007669"/>
    <property type="project" value="TreeGrafter"/>
</dbReference>
<dbReference type="PANTHER" id="PTHR11562:SF17">
    <property type="entry name" value="RE54080P-RELATED"/>
    <property type="match status" value="1"/>
</dbReference>
<evidence type="ECO:0000313" key="13">
    <source>
        <dbReference type="EMBL" id="QRP71586.1"/>
    </source>
</evidence>
<dbReference type="Proteomes" id="UP000617681">
    <property type="component" value="Chromosome"/>
</dbReference>
<dbReference type="OrthoDB" id="9809646at2"/>
<feature type="transmembrane region" description="Helical" evidence="9">
    <location>
        <begin position="204"/>
        <end position="229"/>
    </location>
</feature>
<dbReference type="InterPro" id="IPR002524">
    <property type="entry name" value="Cation_efflux"/>
</dbReference>
<feature type="transmembrane region" description="Helical" evidence="9">
    <location>
        <begin position="107"/>
        <end position="127"/>
    </location>
</feature>
<feature type="transmembrane region" description="Helical" evidence="9">
    <location>
        <begin position="67"/>
        <end position="86"/>
    </location>
</feature>
<evidence type="ECO:0000256" key="5">
    <source>
        <dbReference type="ARBA" id="ARBA00022989"/>
    </source>
</evidence>
<evidence type="ECO:0000256" key="6">
    <source>
        <dbReference type="ARBA" id="ARBA00023065"/>
    </source>
</evidence>
<evidence type="ECO:0000256" key="4">
    <source>
        <dbReference type="ARBA" id="ARBA00022692"/>
    </source>
</evidence>
<dbReference type="EMBL" id="CP069534">
    <property type="protein sequence ID" value="QRP71586.1"/>
    <property type="molecule type" value="Genomic_DNA"/>
</dbReference>
<feature type="compositionally biased region" description="Basic and acidic residues" evidence="8">
    <location>
        <begin position="1"/>
        <end position="15"/>
    </location>
</feature>
<dbReference type="InterPro" id="IPR050681">
    <property type="entry name" value="CDF/SLC30A"/>
</dbReference>
<dbReference type="EMBL" id="CP066007">
    <property type="protein sequence ID" value="QQB45903.1"/>
    <property type="molecule type" value="Genomic_DNA"/>
</dbReference>
<reference evidence="12" key="1">
    <citation type="submission" date="2020-12" db="EMBL/GenBank/DDBJ databases">
        <title>FDA dAtabase for Regulatory Grade micrObial Sequences (FDA-ARGOS): Supporting development and validation of Infectious Disease Dx tests.</title>
        <authorList>
            <person name="Sproer C."/>
            <person name="Gronow S."/>
            <person name="Severitt S."/>
            <person name="Schroder I."/>
            <person name="Tallon L."/>
            <person name="Sadzewicz L."/>
            <person name="Zhao X."/>
            <person name="Boylan J."/>
            <person name="Ott S."/>
            <person name="Bowen H."/>
            <person name="Vavikolanu K."/>
            <person name="Mehta A."/>
            <person name="Aluvathingal J."/>
            <person name="Nadendla S."/>
            <person name="Lowell S."/>
            <person name="Myers T."/>
            <person name="Yan Y."/>
            <person name="Sichtig H."/>
        </authorList>
    </citation>
    <scope>NUCLEOTIDE SEQUENCE [LARGE SCALE GENOMIC DNA]</scope>
    <source>
        <strain evidence="12">FDAARGOS_1053</strain>
        <strain evidence="13">FDAARGOS_1191</strain>
    </source>
</reference>
<name>A0A7T4JUJ1_9CORY</name>
<protein>
    <submittedName>
        <fullName evidence="12">Cation transporter</fullName>
    </submittedName>
</protein>
<dbReference type="SUPFAM" id="SSF161111">
    <property type="entry name" value="Cation efflux protein transmembrane domain-like"/>
    <property type="match status" value="1"/>
</dbReference>
<dbReference type="GO" id="GO:0005385">
    <property type="term" value="F:zinc ion transmembrane transporter activity"/>
    <property type="evidence" value="ECO:0007669"/>
    <property type="project" value="TreeGrafter"/>
</dbReference>
<feature type="transmembrane region" description="Helical" evidence="9">
    <location>
        <begin position="172"/>
        <end position="198"/>
    </location>
</feature>
<dbReference type="InterPro" id="IPR058533">
    <property type="entry name" value="Cation_efflux_TM"/>
</dbReference>
<dbReference type="NCBIfam" id="TIGR01297">
    <property type="entry name" value="CDF"/>
    <property type="match status" value="1"/>
</dbReference>
<dbReference type="InterPro" id="IPR027469">
    <property type="entry name" value="Cation_efflux_TMD_sf"/>
</dbReference>
<dbReference type="PANTHER" id="PTHR11562">
    <property type="entry name" value="CATION EFFLUX PROTEIN/ ZINC TRANSPORTER"/>
    <property type="match status" value="1"/>
</dbReference>
<organism evidence="12">
    <name type="scientific">Corynebacterium glucuronolyticum</name>
    <dbReference type="NCBI Taxonomy" id="39791"/>
    <lineage>
        <taxon>Bacteria</taxon>
        <taxon>Bacillati</taxon>
        <taxon>Actinomycetota</taxon>
        <taxon>Actinomycetes</taxon>
        <taxon>Mycobacteriales</taxon>
        <taxon>Corynebacteriaceae</taxon>
        <taxon>Corynebacterium</taxon>
    </lineage>
</organism>
<feature type="compositionally biased region" description="Basic residues" evidence="8">
    <location>
        <begin position="16"/>
        <end position="27"/>
    </location>
</feature>
<comment type="similarity">
    <text evidence="2">Belongs to the cation diffusion facilitator (CDF) transporter (TC 2.A.4) family. SLC30A subfamily.</text>
</comment>
<keyword evidence="4 9" id="KW-0812">Transmembrane</keyword>
<proteinExistence type="inferred from homology"/>
<evidence type="ECO:0000313" key="12">
    <source>
        <dbReference type="EMBL" id="QQB45903.1"/>
    </source>
</evidence>
<dbReference type="InterPro" id="IPR027470">
    <property type="entry name" value="Cation_efflux_CTD"/>
</dbReference>
<evidence type="ECO:0000256" key="3">
    <source>
        <dbReference type="ARBA" id="ARBA00022448"/>
    </source>
</evidence>
<keyword evidence="5 9" id="KW-1133">Transmembrane helix</keyword>
<keyword evidence="3" id="KW-0813">Transport</keyword>
<dbReference type="Proteomes" id="UP000596145">
    <property type="component" value="Chromosome"/>
</dbReference>
<accession>A0A7T4JUJ1</accession>
<evidence type="ECO:0000256" key="1">
    <source>
        <dbReference type="ARBA" id="ARBA00004141"/>
    </source>
</evidence>
<feature type="domain" description="Cation efflux protein cytoplasmic" evidence="11">
    <location>
        <begin position="234"/>
        <end position="303"/>
    </location>
</feature>
<evidence type="ECO:0000256" key="7">
    <source>
        <dbReference type="ARBA" id="ARBA00023136"/>
    </source>
</evidence>
<feature type="transmembrane region" description="Helical" evidence="9">
    <location>
        <begin position="36"/>
        <end position="61"/>
    </location>
</feature>
<gene>
    <name evidence="12" type="ORF">I6I10_10590</name>
    <name evidence="13" type="ORF">I6J21_05550</name>
</gene>
<sequence length="316" mass="33245">MEAHNHAHDEHEHPHARGHNHHHHAGHHHAGASVRALAIACTMTVTILIAEVVGGIVSGSLALLSDAAHMLSDAAGLILALVASWYGQKQASGRATYGNKRFEVLAAFINAVVVLAISVWIIVRAIMRFMAPEPEVHTGVMLVVAVVGLLANVVSAIILNRSASDSMNVKGALLHVLSDLLGSVAVIVAGLIIQFTGFTAADSIASLVIAVIIVPRATSLVFSSAGVLVERAPETVSVKAVRQRLSALPGVVAVHDLHVWSLDGESLLATCHVVADGPHHPVLDAVHSELVKMGIDHSTIQMETPDHVKCEGELHP</sequence>
<keyword evidence="7 9" id="KW-0472">Membrane</keyword>
<evidence type="ECO:0000256" key="9">
    <source>
        <dbReference type="SAM" id="Phobius"/>
    </source>
</evidence>
<keyword evidence="6" id="KW-0406">Ion transport</keyword>
<evidence type="ECO:0000256" key="8">
    <source>
        <dbReference type="SAM" id="MobiDB-lite"/>
    </source>
</evidence>
<dbReference type="InterPro" id="IPR036837">
    <property type="entry name" value="Cation_efflux_CTD_sf"/>
</dbReference>
<evidence type="ECO:0000259" key="10">
    <source>
        <dbReference type="Pfam" id="PF01545"/>
    </source>
</evidence>
<feature type="domain" description="Cation efflux protein transmembrane" evidence="10">
    <location>
        <begin position="38"/>
        <end position="228"/>
    </location>
</feature>
<dbReference type="Gene3D" id="1.20.1510.10">
    <property type="entry name" value="Cation efflux protein transmembrane domain"/>
    <property type="match status" value="1"/>
</dbReference>